<protein>
    <submittedName>
        <fullName evidence="1">Uncharacterized protein</fullName>
    </submittedName>
</protein>
<accession>A0AA36UJY4</accession>
<evidence type="ECO:0000313" key="1">
    <source>
        <dbReference type="EMBL" id="EGQ77439.1"/>
    </source>
</evidence>
<sequence length="45" mass="5239">MESKNHTFNTQGSAAGYAFLFKTYRFTHQAPPLSNHPFFRFQTTL</sequence>
<proteinExistence type="predicted"/>
<gene>
    <name evidence="1" type="ORF">HMPREF9418_1056</name>
</gene>
<name>A0AA36UJY4_9NEIS</name>
<organism evidence="1 2">
    <name type="scientific">Neisseria macacae ATCC 33926</name>
    <dbReference type="NCBI Taxonomy" id="997348"/>
    <lineage>
        <taxon>Bacteria</taxon>
        <taxon>Pseudomonadati</taxon>
        <taxon>Pseudomonadota</taxon>
        <taxon>Betaproteobacteria</taxon>
        <taxon>Neisseriales</taxon>
        <taxon>Neisseriaceae</taxon>
        <taxon>Neisseria</taxon>
    </lineage>
</organism>
<comment type="caution">
    <text evidence="1">The sequence shown here is derived from an EMBL/GenBank/DDBJ whole genome shotgun (WGS) entry which is preliminary data.</text>
</comment>
<reference evidence="1 2" key="1">
    <citation type="submission" date="2011-05" db="EMBL/GenBank/DDBJ databases">
        <authorList>
            <person name="Muzny D."/>
            <person name="Qin X."/>
            <person name="Deng J."/>
            <person name="Jiang H."/>
            <person name="Liu Y."/>
            <person name="Qu J."/>
            <person name="Song X.-Z."/>
            <person name="Zhang L."/>
            <person name="Thornton R."/>
            <person name="Coyle M."/>
            <person name="Francisco L."/>
            <person name="Jackson L."/>
            <person name="Javaid M."/>
            <person name="Korchina V."/>
            <person name="Kovar C."/>
            <person name="Mata R."/>
            <person name="Mathew T."/>
            <person name="Ngo R."/>
            <person name="Nguyen L."/>
            <person name="Nguyen N."/>
            <person name="Okwuonu G."/>
            <person name="Ongeri F."/>
            <person name="Pham C."/>
            <person name="Simmons D."/>
            <person name="Wilczek-Boney K."/>
            <person name="Hale W."/>
            <person name="Jakkamsetti A."/>
            <person name="Pham P."/>
            <person name="Ruth R."/>
            <person name="San Lucas F."/>
            <person name="Warren J."/>
            <person name="Zhang J."/>
            <person name="Zhao Z."/>
            <person name="Zhou C."/>
            <person name="Zhu D."/>
            <person name="Lee S."/>
            <person name="Bess C."/>
            <person name="Blankenburg K."/>
            <person name="Forbes L."/>
            <person name="Fu Q."/>
            <person name="Gubbala S."/>
            <person name="Hirani K."/>
            <person name="Jayaseelan J.C."/>
            <person name="Lara F."/>
            <person name="Munidasa M."/>
            <person name="Palculict T."/>
            <person name="Patil S."/>
            <person name="Pu L.-L."/>
            <person name="Saada N."/>
            <person name="Tang L."/>
            <person name="Weissenberger G."/>
            <person name="Zhu Y."/>
            <person name="Hemphill L."/>
            <person name="Shang Y."/>
            <person name="Youmans B."/>
            <person name="Ayvaz T."/>
            <person name="Ross M."/>
            <person name="Santibanez J."/>
            <person name="Aqrawi P."/>
            <person name="Gross S."/>
            <person name="Joshi V."/>
            <person name="Fowler G."/>
            <person name="Nazareth L."/>
            <person name="Reid J."/>
            <person name="Worley K."/>
            <person name="Petrosino J."/>
            <person name="Highlander S."/>
            <person name="Gibbs R."/>
        </authorList>
    </citation>
    <scope>NUCLEOTIDE SEQUENCE [LARGE SCALE GENOMIC DNA]</scope>
    <source>
        <strain evidence="1 2">ATCC 33926</strain>
    </source>
</reference>
<dbReference type="AlphaFoldDB" id="A0AA36UJY4"/>
<evidence type="ECO:0000313" key="2">
    <source>
        <dbReference type="Proteomes" id="UP000004982"/>
    </source>
</evidence>
<dbReference type="Proteomes" id="UP000004982">
    <property type="component" value="Unassembled WGS sequence"/>
</dbReference>
<dbReference type="EMBL" id="AFQE01000048">
    <property type="protein sequence ID" value="EGQ77439.1"/>
    <property type="molecule type" value="Genomic_DNA"/>
</dbReference>